<dbReference type="EMBL" id="JACMSC010000011">
    <property type="protein sequence ID" value="KAG6502131.1"/>
    <property type="molecule type" value="Genomic_DNA"/>
</dbReference>
<evidence type="ECO:0000313" key="4">
    <source>
        <dbReference type="EMBL" id="KAG6502131.1"/>
    </source>
</evidence>
<evidence type="ECO:0000256" key="3">
    <source>
        <dbReference type="SAM" id="MobiDB-lite"/>
    </source>
</evidence>
<keyword evidence="5" id="KW-1185">Reference proteome</keyword>
<evidence type="ECO:0000256" key="1">
    <source>
        <dbReference type="ARBA" id="ARBA00006484"/>
    </source>
</evidence>
<dbReference type="InterPro" id="IPR002347">
    <property type="entry name" value="SDR_fam"/>
</dbReference>
<accession>A0A8J5G8H6</accession>
<protein>
    <submittedName>
        <fullName evidence="4">Uncharacterized protein</fullName>
    </submittedName>
</protein>
<sequence length="213" mass="21950">MAAAALPLSDCIAIVTGASCSIGPRYHLPPCLPQSLVYASNSAAADQLTAKLNSSSHQSARAITIHADVSDADAVRSIFNTVEYAFGGQAHILIVCAGILGDKYPTLAATTDEGECSVEGGSGGNGESTRDGAEGDGDPYQLRGSRSCGDRDVFCGEERGVLVKRSVHWDVAGGLGHRASGGVRVHRRHRVGELAGGLQFTAVLARFGLSSIG</sequence>
<dbReference type="Pfam" id="PF00106">
    <property type="entry name" value="adh_short"/>
    <property type="match status" value="1"/>
</dbReference>
<gene>
    <name evidence="4" type="ORF">ZIOFF_042020</name>
</gene>
<keyword evidence="2" id="KW-0560">Oxidoreductase</keyword>
<comment type="caution">
    <text evidence="4">The sequence shown here is derived from an EMBL/GenBank/DDBJ whole genome shotgun (WGS) entry which is preliminary data.</text>
</comment>
<proteinExistence type="inferred from homology"/>
<evidence type="ECO:0000313" key="5">
    <source>
        <dbReference type="Proteomes" id="UP000734854"/>
    </source>
</evidence>
<dbReference type="PANTHER" id="PTHR48107">
    <property type="entry name" value="NADPH-DEPENDENT ALDEHYDE REDUCTASE-LIKE PROTEIN, CHLOROPLASTIC-RELATED"/>
    <property type="match status" value="1"/>
</dbReference>
<dbReference type="Proteomes" id="UP000734854">
    <property type="component" value="Unassembled WGS sequence"/>
</dbReference>
<dbReference type="AlphaFoldDB" id="A0A8J5G8H6"/>
<dbReference type="Gene3D" id="3.40.50.720">
    <property type="entry name" value="NAD(P)-binding Rossmann-like Domain"/>
    <property type="match status" value="1"/>
</dbReference>
<comment type="similarity">
    <text evidence="1">Belongs to the short-chain dehydrogenases/reductases (SDR) family.</text>
</comment>
<dbReference type="GO" id="GO:0016614">
    <property type="term" value="F:oxidoreductase activity, acting on CH-OH group of donors"/>
    <property type="evidence" value="ECO:0007669"/>
    <property type="project" value="UniProtKB-ARBA"/>
</dbReference>
<dbReference type="PANTHER" id="PTHR48107:SF7">
    <property type="entry name" value="RE15974P"/>
    <property type="match status" value="1"/>
</dbReference>
<dbReference type="SUPFAM" id="SSF51735">
    <property type="entry name" value="NAD(P)-binding Rossmann-fold domains"/>
    <property type="match status" value="1"/>
</dbReference>
<name>A0A8J5G8H6_ZINOF</name>
<organism evidence="4 5">
    <name type="scientific">Zingiber officinale</name>
    <name type="common">Ginger</name>
    <name type="synonym">Amomum zingiber</name>
    <dbReference type="NCBI Taxonomy" id="94328"/>
    <lineage>
        <taxon>Eukaryota</taxon>
        <taxon>Viridiplantae</taxon>
        <taxon>Streptophyta</taxon>
        <taxon>Embryophyta</taxon>
        <taxon>Tracheophyta</taxon>
        <taxon>Spermatophyta</taxon>
        <taxon>Magnoliopsida</taxon>
        <taxon>Liliopsida</taxon>
        <taxon>Zingiberales</taxon>
        <taxon>Zingiberaceae</taxon>
        <taxon>Zingiber</taxon>
    </lineage>
</organism>
<dbReference type="InterPro" id="IPR036291">
    <property type="entry name" value="NAD(P)-bd_dom_sf"/>
</dbReference>
<evidence type="ECO:0000256" key="2">
    <source>
        <dbReference type="ARBA" id="ARBA00023002"/>
    </source>
</evidence>
<reference evidence="4 5" key="1">
    <citation type="submission" date="2020-08" db="EMBL/GenBank/DDBJ databases">
        <title>Plant Genome Project.</title>
        <authorList>
            <person name="Zhang R.-G."/>
        </authorList>
    </citation>
    <scope>NUCLEOTIDE SEQUENCE [LARGE SCALE GENOMIC DNA]</scope>
    <source>
        <tissue evidence="4">Rhizome</tissue>
    </source>
</reference>
<feature type="region of interest" description="Disordered" evidence="3">
    <location>
        <begin position="113"/>
        <end position="144"/>
    </location>
</feature>